<dbReference type="EMBL" id="NNAY01003031">
    <property type="protein sequence ID" value="OXU20086.1"/>
    <property type="molecule type" value="Genomic_DNA"/>
</dbReference>
<proteinExistence type="predicted"/>
<comment type="caution">
    <text evidence="1">The sequence shown here is derived from an EMBL/GenBank/DDBJ whole genome shotgun (WGS) entry which is preliminary data.</text>
</comment>
<dbReference type="AlphaFoldDB" id="A0A232EP40"/>
<organism evidence="1 2">
    <name type="scientific">Trichomalopsis sarcophagae</name>
    <dbReference type="NCBI Taxonomy" id="543379"/>
    <lineage>
        <taxon>Eukaryota</taxon>
        <taxon>Metazoa</taxon>
        <taxon>Ecdysozoa</taxon>
        <taxon>Arthropoda</taxon>
        <taxon>Hexapoda</taxon>
        <taxon>Insecta</taxon>
        <taxon>Pterygota</taxon>
        <taxon>Neoptera</taxon>
        <taxon>Endopterygota</taxon>
        <taxon>Hymenoptera</taxon>
        <taxon>Apocrita</taxon>
        <taxon>Proctotrupomorpha</taxon>
        <taxon>Chalcidoidea</taxon>
        <taxon>Pteromalidae</taxon>
        <taxon>Pteromalinae</taxon>
        <taxon>Trichomalopsis</taxon>
    </lineage>
</organism>
<keyword evidence="2" id="KW-1185">Reference proteome</keyword>
<name>A0A232EP40_9HYME</name>
<protein>
    <submittedName>
        <fullName evidence="1">Uncharacterized protein</fullName>
    </submittedName>
</protein>
<sequence>MHLKENKITYFSLFGPRGRPLCSADKMKKICRPIMNTSLLLDSVEDVASTDFLLD</sequence>
<dbReference type="Proteomes" id="UP000215335">
    <property type="component" value="Unassembled WGS sequence"/>
</dbReference>
<reference evidence="1 2" key="1">
    <citation type="journal article" date="2017" name="Curr. Biol.">
        <title>The Evolution of Venom by Co-option of Single-Copy Genes.</title>
        <authorList>
            <person name="Martinson E.O."/>
            <person name="Mrinalini"/>
            <person name="Kelkar Y.D."/>
            <person name="Chang C.H."/>
            <person name="Werren J.H."/>
        </authorList>
    </citation>
    <scope>NUCLEOTIDE SEQUENCE [LARGE SCALE GENOMIC DNA]</scope>
    <source>
        <strain evidence="1 2">Alberta</strain>
        <tissue evidence="1">Whole body</tissue>
    </source>
</reference>
<feature type="non-terminal residue" evidence="1">
    <location>
        <position position="55"/>
    </location>
</feature>
<gene>
    <name evidence="1" type="ORF">TSAR_004555</name>
</gene>
<evidence type="ECO:0000313" key="2">
    <source>
        <dbReference type="Proteomes" id="UP000215335"/>
    </source>
</evidence>
<accession>A0A232EP40</accession>
<evidence type="ECO:0000313" key="1">
    <source>
        <dbReference type="EMBL" id="OXU20086.1"/>
    </source>
</evidence>